<evidence type="ECO:0000313" key="2">
    <source>
        <dbReference type="Proteomes" id="UP001066276"/>
    </source>
</evidence>
<dbReference type="EMBL" id="JANPWB010000008">
    <property type="protein sequence ID" value="KAJ1160308.1"/>
    <property type="molecule type" value="Genomic_DNA"/>
</dbReference>
<reference evidence="1" key="1">
    <citation type="journal article" date="2022" name="bioRxiv">
        <title>Sequencing and chromosome-scale assembly of the giantPleurodeles waltlgenome.</title>
        <authorList>
            <person name="Brown T."/>
            <person name="Elewa A."/>
            <person name="Iarovenko S."/>
            <person name="Subramanian E."/>
            <person name="Araus A.J."/>
            <person name="Petzold A."/>
            <person name="Susuki M."/>
            <person name="Suzuki K.-i.T."/>
            <person name="Hayashi T."/>
            <person name="Toyoda A."/>
            <person name="Oliveira C."/>
            <person name="Osipova E."/>
            <person name="Leigh N.D."/>
            <person name="Simon A."/>
            <person name="Yun M.H."/>
        </authorList>
    </citation>
    <scope>NUCLEOTIDE SEQUENCE</scope>
    <source>
        <strain evidence="1">20211129_DDA</strain>
        <tissue evidence="1">Liver</tissue>
    </source>
</reference>
<dbReference type="Proteomes" id="UP001066276">
    <property type="component" value="Chromosome 4_2"/>
</dbReference>
<dbReference type="AlphaFoldDB" id="A0AAV7SB47"/>
<protein>
    <submittedName>
        <fullName evidence="1">Uncharacterized protein</fullName>
    </submittedName>
</protein>
<evidence type="ECO:0000313" key="1">
    <source>
        <dbReference type="EMBL" id="KAJ1160308.1"/>
    </source>
</evidence>
<keyword evidence="2" id="KW-1185">Reference proteome</keyword>
<organism evidence="1 2">
    <name type="scientific">Pleurodeles waltl</name>
    <name type="common">Iberian ribbed newt</name>
    <dbReference type="NCBI Taxonomy" id="8319"/>
    <lineage>
        <taxon>Eukaryota</taxon>
        <taxon>Metazoa</taxon>
        <taxon>Chordata</taxon>
        <taxon>Craniata</taxon>
        <taxon>Vertebrata</taxon>
        <taxon>Euteleostomi</taxon>
        <taxon>Amphibia</taxon>
        <taxon>Batrachia</taxon>
        <taxon>Caudata</taxon>
        <taxon>Salamandroidea</taxon>
        <taxon>Salamandridae</taxon>
        <taxon>Pleurodelinae</taxon>
        <taxon>Pleurodeles</taxon>
    </lineage>
</organism>
<accession>A0AAV7SB47</accession>
<proteinExistence type="predicted"/>
<sequence length="83" mass="8829">MSCCTGVNKHNSICFGARRNPALPFLCRCAETWAACTGSETLAALPTATEGDPQHAACWATSPRRLLRTGCLREAELGGFVSD</sequence>
<comment type="caution">
    <text evidence="1">The sequence shown here is derived from an EMBL/GenBank/DDBJ whole genome shotgun (WGS) entry which is preliminary data.</text>
</comment>
<name>A0AAV7SB47_PLEWA</name>
<gene>
    <name evidence="1" type="ORF">NDU88_000810</name>
</gene>